<gene>
    <name evidence="1" type="ORF">JOM49_005366</name>
</gene>
<accession>A0ABS4PWP4</accession>
<dbReference type="EMBL" id="JAGGMS010000001">
    <property type="protein sequence ID" value="MBP2183840.1"/>
    <property type="molecule type" value="Genomic_DNA"/>
</dbReference>
<organism evidence="1 2">
    <name type="scientific">Amycolatopsis magusensis</name>
    <dbReference type="NCBI Taxonomy" id="882444"/>
    <lineage>
        <taxon>Bacteria</taxon>
        <taxon>Bacillati</taxon>
        <taxon>Actinomycetota</taxon>
        <taxon>Actinomycetes</taxon>
        <taxon>Pseudonocardiales</taxon>
        <taxon>Pseudonocardiaceae</taxon>
        <taxon>Amycolatopsis</taxon>
    </lineage>
</organism>
<evidence type="ECO:0000313" key="1">
    <source>
        <dbReference type="EMBL" id="MBP2183840.1"/>
    </source>
</evidence>
<evidence type="ECO:0000313" key="2">
    <source>
        <dbReference type="Proteomes" id="UP000741013"/>
    </source>
</evidence>
<name>A0ABS4PWP4_9PSEU</name>
<sequence length="29" mass="3164">MTMTRAGGGCGLMPWAHQHTHFPPLLEVS</sequence>
<proteinExistence type="predicted"/>
<keyword evidence="2" id="KW-1185">Reference proteome</keyword>
<dbReference type="Proteomes" id="UP000741013">
    <property type="component" value="Unassembled WGS sequence"/>
</dbReference>
<comment type="caution">
    <text evidence="1">The sequence shown here is derived from an EMBL/GenBank/DDBJ whole genome shotgun (WGS) entry which is preliminary data.</text>
</comment>
<protein>
    <submittedName>
        <fullName evidence="1">Uncharacterized protein</fullName>
    </submittedName>
</protein>
<reference evidence="1 2" key="1">
    <citation type="submission" date="2021-03" db="EMBL/GenBank/DDBJ databases">
        <title>Sequencing the genomes of 1000 actinobacteria strains.</title>
        <authorList>
            <person name="Klenk H.-P."/>
        </authorList>
    </citation>
    <scope>NUCLEOTIDE SEQUENCE [LARGE SCALE GENOMIC DNA]</scope>
    <source>
        <strain evidence="1 2">DSM 45510</strain>
    </source>
</reference>